<gene>
    <name evidence="1" type="ORF">D6200_04095</name>
</gene>
<reference evidence="1 2" key="1">
    <citation type="submission" date="2018-09" db="EMBL/GenBank/DDBJ databases">
        <title>Insights into the microbiota of Asian seabass (Lates calcarifer) with tenacibaculosis symptoms and description of sp. nov. Tenacibaculum singaporense.</title>
        <authorList>
            <person name="Miyake S."/>
            <person name="Soh M."/>
            <person name="Azman M.N."/>
            <person name="Ngoh S.Y."/>
            <person name="Orban L."/>
            <person name="Seedorf H."/>
        </authorList>
    </citation>
    <scope>NUCLEOTIDE SEQUENCE [LARGE SCALE GENOMIC DNA]</scope>
    <source>
        <strain evidence="1 2">DSM 13764</strain>
    </source>
</reference>
<proteinExistence type="predicted"/>
<dbReference type="Proteomes" id="UP000269693">
    <property type="component" value="Chromosome"/>
</dbReference>
<sequence length="360" mass="42657">MLSKHTYTKRKVMNLSYMMKVKIKISAICLLLLTSSSCNYLKKKKAIQKMEKEYTEYQDLHKHQGTENYDVITLFKEHSIIEEKLAEQKQLFLSVIGKKKEKFKRIKVDFFGNLLGTGLSSETLIDGTMSGYKTYGNWLINNDTTLNKYIDPFLNKEIKDPLDYNFKNVEKREWLQKFKELYLDASYVHIDSYDYYFKIKEKWYLIQTYKKAKELNIDIKKQYPSKIAPEEVRMVKIPEVFDNLLENKTLQLAEYVEMDKQKSSGLNPISFSSGYYMFELHLPQGDILKFRRYGAMGFNADMNIYQIPKELGGSDEVFFIEQLPRQTYPNKSFAGFYAIRPKNYIELPEYKSYSEKEKKN</sequence>
<evidence type="ECO:0000313" key="1">
    <source>
        <dbReference type="EMBL" id="AZJ31790.1"/>
    </source>
</evidence>
<evidence type="ECO:0000313" key="2">
    <source>
        <dbReference type="Proteomes" id="UP000269693"/>
    </source>
</evidence>
<organism evidence="1 2">
    <name type="scientific">Tenacibaculum mesophilum</name>
    <dbReference type="NCBI Taxonomy" id="104268"/>
    <lineage>
        <taxon>Bacteria</taxon>
        <taxon>Pseudomonadati</taxon>
        <taxon>Bacteroidota</taxon>
        <taxon>Flavobacteriia</taxon>
        <taxon>Flavobacteriales</taxon>
        <taxon>Flavobacteriaceae</taxon>
        <taxon>Tenacibaculum</taxon>
    </lineage>
</organism>
<keyword evidence="2" id="KW-1185">Reference proteome</keyword>
<dbReference type="EMBL" id="CP032544">
    <property type="protein sequence ID" value="AZJ31790.1"/>
    <property type="molecule type" value="Genomic_DNA"/>
</dbReference>
<name>A0ABN5T5T0_9FLAO</name>
<protein>
    <submittedName>
        <fullName evidence="1">Uncharacterized protein</fullName>
    </submittedName>
</protein>
<accession>A0ABN5T5T0</accession>